<sequence length="189" mass="20144">MALLGACALAGCASAPGETLDKALEAVGVLKKAEAPKPPPSKALPLPIRLQASPSLNLDAKGRSLGLWVRIYKLKQADAFLSAPYDTFGNKEREREVLGEQLLSVRDVQLVPGQALRVEESFEPEQPFVGVVGLFLAPAPQRWRYAFKTEGLSPQGLILGAHACALSVQQGEPVGVNRAFAQSTPPFCS</sequence>
<dbReference type="InterPro" id="IPR038706">
    <property type="entry name" value="Type_VI_SciN-like_sf"/>
</dbReference>
<protein>
    <submittedName>
        <fullName evidence="1">Type VI secretion system lipoprotein TssJ</fullName>
    </submittedName>
</protein>
<dbReference type="NCBIfam" id="TIGR03352">
    <property type="entry name" value="VI_chp_3"/>
    <property type="match status" value="1"/>
</dbReference>
<dbReference type="RefSeq" id="WP_269632163.1">
    <property type="nucleotide sequence ID" value="NZ_JBDPZC010000001.1"/>
</dbReference>
<dbReference type="Gene3D" id="2.60.40.4150">
    <property type="entry name" value="Type VI secretion system, lipoprotein SciN"/>
    <property type="match status" value="1"/>
</dbReference>
<comment type="caution">
    <text evidence="1">The sequence shown here is derived from an EMBL/GenBank/DDBJ whole genome shotgun (WGS) entry which is preliminary data.</text>
</comment>
<dbReference type="Pfam" id="PF12790">
    <property type="entry name" value="T6SS-SciN"/>
    <property type="match status" value="1"/>
</dbReference>
<accession>A0ABV0G8X7</accession>
<dbReference type="Proteomes" id="UP001462640">
    <property type="component" value="Unassembled WGS sequence"/>
</dbReference>
<evidence type="ECO:0000313" key="1">
    <source>
        <dbReference type="EMBL" id="MEO3711520.1"/>
    </source>
</evidence>
<proteinExistence type="predicted"/>
<organism evidence="1 2">
    <name type="scientific">Roseateles flavus</name>
    <dbReference type="NCBI Taxonomy" id="3149041"/>
    <lineage>
        <taxon>Bacteria</taxon>
        <taxon>Pseudomonadati</taxon>
        <taxon>Pseudomonadota</taxon>
        <taxon>Betaproteobacteria</taxon>
        <taxon>Burkholderiales</taxon>
        <taxon>Sphaerotilaceae</taxon>
        <taxon>Roseateles</taxon>
    </lineage>
</organism>
<dbReference type="PANTHER" id="PTHR37625:SF4">
    <property type="entry name" value="OUTER MEMBRANE LIPOPROTEIN"/>
    <property type="match status" value="1"/>
</dbReference>
<dbReference type="InterPro" id="IPR017734">
    <property type="entry name" value="T6SS_SciN"/>
</dbReference>
<keyword evidence="1" id="KW-0449">Lipoprotein</keyword>
<reference evidence="1 2" key="1">
    <citation type="submission" date="2024-05" db="EMBL/GenBank/DDBJ databases">
        <title>Roseateles sp. 2.12 16S ribosomal RNA gene Genome sequencing and assembly.</title>
        <authorList>
            <person name="Woo H."/>
        </authorList>
    </citation>
    <scope>NUCLEOTIDE SEQUENCE [LARGE SCALE GENOMIC DNA]</scope>
    <source>
        <strain evidence="1 2">2.12</strain>
    </source>
</reference>
<evidence type="ECO:0000313" key="2">
    <source>
        <dbReference type="Proteomes" id="UP001462640"/>
    </source>
</evidence>
<name>A0ABV0G8X7_9BURK</name>
<gene>
    <name evidence="1" type="primary">tssJ</name>
    <name evidence="1" type="ORF">ABDJ40_01930</name>
</gene>
<dbReference type="PANTHER" id="PTHR37625">
    <property type="entry name" value="OUTER MEMBRANE LIPOPROTEIN-RELATED"/>
    <property type="match status" value="1"/>
</dbReference>
<dbReference type="EMBL" id="JBDPZC010000001">
    <property type="protein sequence ID" value="MEO3711520.1"/>
    <property type="molecule type" value="Genomic_DNA"/>
</dbReference>
<keyword evidence="2" id="KW-1185">Reference proteome</keyword>